<dbReference type="PANTHER" id="PTHR46890:SF48">
    <property type="entry name" value="RNA-DIRECTED DNA POLYMERASE"/>
    <property type="match status" value="1"/>
</dbReference>
<gene>
    <name evidence="3" type="primary">LOC113729229</name>
</gene>
<sequence>MPELVSVDQNADLLREVTMEEIKGVVFCLSKDSAPGADGYTGIFFQHCWDTVAPDVLAAVKDFLARTSIPKDIASTLIVLIPKKPNPATFVDFRPISLYTFVNKIFTKVLANRLHAVLPSIIFSEQSAFCPDCDIAENVLLTQEMTFNCIFKLDMMKVFDRASHGIKQGNPLSPILFILPSEALSRGLSAQGGHLILIKPVISAIPLHVLAVMDPPKRVIKCLERLMVNFFWGQSELGPKHHWCSWKNLCYPVNEDGLGVQSFEDIQGAFSCKLWWRFCNSTSLWANYMRSRYSVNNGALPTASRVWRRMLVVRDTVDHFMQVIDLDDRIQRAWILTPSGDFTISSAWDALRPKRACLGSRKCVWSCRIPCKIAIFMWKLLKHYLPFPKALHRFGF</sequence>
<evidence type="ECO:0000259" key="1">
    <source>
        <dbReference type="Pfam" id="PF13966"/>
    </source>
</evidence>
<protein>
    <recommendedName>
        <fullName evidence="1">Reverse transcriptase zinc-binding domain-containing protein</fullName>
    </recommendedName>
</protein>
<dbReference type="SUPFAM" id="SSF56672">
    <property type="entry name" value="DNA/RNA polymerases"/>
    <property type="match status" value="1"/>
</dbReference>
<evidence type="ECO:0000313" key="3">
    <source>
        <dbReference type="RefSeq" id="XP_027109354.1"/>
    </source>
</evidence>
<dbReference type="Pfam" id="PF13966">
    <property type="entry name" value="zf-RVT"/>
    <property type="match status" value="1"/>
</dbReference>
<dbReference type="RefSeq" id="XP_027109354.1">
    <property type="nucleotide sequence ID" value="XM_027253553.1"/>
</dbReference>
<keyword evidence="2" id="KW-1185">Reference proteome</keyword>
<dbReference type="Proteomes" id="UP001652660">
    <property type="component" value="Chromosome 2e"/>
</dbReference>
<evidence type="ECO:0000313" key="2">
    <source>
        <dbReference type="Proteomes" id="UP001652660"/>
    </source>
</evidence>
<feature type="domain" description="Reverse transcriptase zinc-binding" evidence="1">
    <location>
        <begin position="342"/>
        <end position="395"/>
    </location>
</feature>
<dbReference type="InterPro" id="IPR043502">
    <property type="entry name" value="DNA/RNA_pol_sf"/>
</dbReference>
<organism evidence="2 3">
    <name type="scientific">Coffea arabica</name>
    <name type="common">Arabian coffee</name>
    <dbReference type="NCBI Taxonomy" id="13443"/>
    <lineage>
        <taxon>Eukaryota</taxon>
        <taxon>Viridiplantae</taxon>
        <taxon>Streptophyta</taxon>
        <taxon>Embryophyta</taxon>
        <taxon>Tracheophyta</taxon>
        <taxon>Spermatophyta</taxon>
        <taxon>Magnoliopsida</taxon>
        <taxon>eudicotyledons</taxon>
        <taxon>Gunneridae</taxon>
        <taxon>Pentapetalae</taxon>
        <taxon>asterids</taxon>
        <taxon>lamiids</taxon>
        <taxon>Gentianales</taxon>
        <taxon>Rubiaceae</taxon>
        <taxon>Ixoroideae</taxon>
        <taxon>Gardenieae complex</taxon>
        <taxon>Bertiereae - Coffeeae clade</taxon>
        <taxon>Coffeeae</taxon>
        <taxon>Coffea</taxon>
    </lineage>
</organism>
<proteinExistence type="predicted"/>
<dbReference type="OrthoDB" id="1305406at2759"/>
<accession>A0A6P6W1V0</accession>
<dbReference type="InterPro" id="IPR052343">
    <property type="entry name" value="Retrotransposon-Effector_Assoc"/>
</dbReference>
<reference evidence="2" key="1">
    <citation type="journal article" date="2025" name="Foods">
        <title>Unveiling the Microbial Signatures of Arabica Coffee Cherries: Insights into Ripeness Specific Diversity, Functional Traits, and Implications for Quality and Safety.</title>
        <authorList>
            <consortium name="RefSeq"/>
            <person name="Tenea G.N."/>
            <person name="Cifuentes V."/>
            <person name="Reyes P."/>
            <person name="Cevallos-Vallejos M."/>
        </authorList>
    </citation>
    <scope>NUCLEOTIDE SEQUENCE [LARGE SCALE GENOMIC DNA]</scope>
</reference>
<dbReference type="GeneID" id="113729229"/>
<reference evidence="3" key="2">
    <citation type="submission" date="2025-08" db="UniProtKB">
        <authorList>
            <consortium name="RefSeq"/>
        </authorList>
    </citation>
    <scope>IDENTIFICATION</scope>
    <source>
        <tissue evidence="3">Leaves</tissue>
    </source>
</reference>
<dbReference type="InterPro" id="IPR026960">
    <property type="entry name" value="RVT-Znf"/>
</dbReference>
<name>A0A6P6W1V0_COFAR</name>
<dbReference type="PANTHER" id="PTHR46890">
    <property type="entry name" value="NON-LTR RETROLELEMENT REVERSE TRANSCRIPTASE-LIKE PROTEIN-RELATED"/>
    <property type="match status" value="1"/>
</dbReference>
<dbReference type="AlphaFoldDB" id="A0A6P6W1V0"/>